<dbReference type="PANTHER" id="PTHR37459">
    <property type="match status" value="1"/>
</dbReference>
<sequence>MTMLMQSLSISGILTIDMHSLNNEGAEGNQLQTRMVHIVDENGEPTVVNAISGDMLKHIQAEHLHGLALEKELPLCAGCTKFNSNRINADAEFFKSLGDKNAIGDTLKKVLQHCAVDDLEGVLITQGGRSTPRKSTVEFGWLVGVPEKTRTESYFHVKFDNNRGQGSGDESGANLGQNIFYRPASSGEYALVMNAELSRVGFNDVEREYQITDEDRKKRTRALLESILLTFIRPLGAHRNTQFPHIVNFQGIVTTSTAAIPAPTVSPLNGSYLDEVQKIQENLNRLFSDAITTYKFESQSEFTKIMADLIEQVR</sequence>
<evidence type="ECO:0000313" key="3">
    <source>
        <dbReference type="EMBL" id="UOF90617.1"/>
    </source>
</evidence>
<comment type="function">
    <text evidence="2">CRISPR (clustered regularly interspaced short palindromic repeat) is an adaptive immune system that provides protection against mobile genetic elements (viruses, transposable elements and conjugative plasmids). CRISPR clusters contain spacers, sequences complementary to antecedent mobile elements, and target invading nucleic acids. CRISPR clusters are transcribed and processed into CRISPR RNA (crRNA).</text>
</comment>
<evidence type="ECO:0000256" key="1">
    <source>
        <dbReference type="ARBA" id="ARBA00023118"/>
    </source>
</evidence>
<keyword evidence="1" id="KW-0051">Antiviral defense</keyword>
<dbReference type="NCBIfam" id="TIGR01875">
    <property type="entry name" value="cas_MJ0381"/>
    <property type="match status" value="1"/>
</dbReference>
<dbReference type="EMBL" id="CP089291">
    <property type="protein sequence ID" value="UOF90617.1"/>
    <property type="molecule type" value="Genomic_DNA"/>
</dbReference>
<gene>
    <name evidence="3" type="ORF">LSG31_22645</name>
</gene>
<proteinExistence type="predicted"/>
<dbReference type="PANTHER" id="PTHR37459:SF1">
    <property type="entry name" value="CRISPR-ASSOCIATED PROTEIN CAS7_CST2_DEVR"/>
    <property type="match status" value="1"/>
</dbReference>
<keyword evidence="4" id="KW-1185">Reference proteome</keyword>
<name>A0ABY4CJC7_9BACL</name>
<dbReference type="RefSeq" id="WP_347437316.1">
    <property type="nucleotide sequence ID" value="NZ_CP089291.1"/>
</dbReference>
<evidence type="ECO:0000313" key="4">
    <source>
        <dbReference type="Proteomes" id="UP000830167"/>
    </source>
</evidence>
<reference evidence="3" key="1">
    <citation type="submission" date="2021-12" db="EMBL/GenBank/DDBJ databases">
        <title>Alicyclobacillaceae gen. nov., sp. nov., isolated from chalcocite enrichment system.</title>
        <authorList>
            <person name="Jiang Z."/>
        </authorList>
    </citation>
    <scope>NUCLEOTIDE SEQUENCE</scope>
    <source>
        <strain evidence="3">MYW30-H2</strain>
    </source>
</reference>
<evidence type="ECO:0000256" key="2">
    <source>
        <dbReference type="ARBA" id="ARBA00025626"/>
    </source>
</evidence>
<organism evidence="3 4">
    <name type="scientific">Fodinisporobacter ferrooxydans</name>
    <dbReference type="NCBI Taxonomy" id="2901836"/>
    <lineage>
        <taxon>Bacteria</taxon>
        <taxon>Bacillati</taxon>
        <taxon>Bacillota</taxon>
        <taxon>Bacilli</taxon>
        <taxon>Bacillales</taxon>
        <taxon>Alicyclobacillaceae</taxon>
        <taxon>Fodinisporobacter</taxon>
    </lineage>
</organism>
<dbReference type="Proteomes" id="UP000830167">
    <property type="component" value="Chromosome"/>
</dbReference>
<dbReference type="InterPro" id="IPR010154">
    <property type="entry name" value="CRISPR-assoc_Cas7/Cst2/DevR"/>
</dbReference>
<accession>A0ABY4CJC7</accession>
<protein>
    <submittedName>
        <fullName evidence="3">DevR family CRISPR-associated autoregulator</fullName>
    </submittedName>
</protein>
<dbReference type="Pfam" id="PF01905">
    <property type="entry name" value="DevR"/>
    <property type="match status" value="1"/>
</dbReference>
<dbReference type="InterPro" id="IPR052681">
    <property type="entry name" value="CRISPR-Cas7/Cst2/DevR"/>
</dbReference>